<dbReference type="EMBL" id="KB468157">
    <property type="protein sequence ID" value="PCH44451.1"/>
    <property type="molecule type" value="Genomic_DNA"/>
</dbReference>
<organism evidence="3 4">
    <name type="scientific">Wolfiporia cocos (strain MD-104)</name>
    <name type="common">Brown rot fungus</name>
    <dbReference type="NCBI Taxonomy" id="742152"/>
    <lineage>
        <taxon>Eukaryota</taxon>
        <taxon>Fungi</taxon>
        <taxon>Dikarya</taxon>
        <taxon>Basidiomycota</taxon>
        <taxon>Agaricomycotina</taxon>
        <taxon>Agaricomycetes</taxon>
        <taxon>Polyporales</taxon>
        <taxon>Phaeolaceae</taxon>
        <taxon>Wolfiporia</taxon>
    </lineage>
</organism>
<dbReference type="AlphaFoldDB" id="A0A2H3JRA0"/>
<evidence type="ECO:0000313" key="3">
    <source>
        <dbReference type="EMBL" id="PCH44451.1"/>
    </source>
</evidence>
<proteinExistence type="predicted"/>
<feature type="region of interest" description="Disordered" evidence="1">
    <location>
        <begin position="258"/>
        <end position="289"/>
    </location>
</feature>
<gene>
    <name evidence="3" type="ORF">WOLCODRAFT_154493</name>
</gene>
<evidence type="ECO:0000256" key="1">
    <source>
        <dbReference type="SAM" id="MobiDB-lite"/>
    </source>
</evidence>
<evidence type="ECO:0000259" key="2">
    <source>
        <dbReference type="PROSITE" id="PS50181"/>
    </source>
</evidence>
<dbReference type="Proteomes" id="UP000218811">
    <property type="component" value="Unassembled WGS sequence"/>
</dbReference>
<keyword evidence="4" id="KW-1185">Reference proteome</keyword>
<dbReference type="InterPro" id="IPR001810">
    <property type="entry name" value="F-box_dom"/>
</dbReference>
<protein>
    <recommendedName>
        <fullName evidence="2">F-box domain-containing protein</fullName>
    </recommendedName>
</protein>
<feature type="domain" description="F-box" evidence="2">
    <location>
        <begin position="30"/>
        <end position="57"/>
    </location>
</feature>
<evidence type="ECO:0000313" key="4">
    <source>
        <dbReference type="Proteomes" id="UP000218811"/>
    </source>
</evidence>
<dbReference type="PROSITE" id="PS50181">
    <property type="entry name" value="FBOX"/>
    <property type="match status" value="1"/>
</dbReference>
<accession>A0A2H3JRA0</accession>
<dbReference type="OrthoDB" id="3211970at2759"/>
<sequence length="361" mass="39382">MTPIDNDQPLMEIKSFTTSPIEPTGGSQRTLVLLDIPPEVMLQIITLLDIWDILALRKWNGVIAAKFITQRHILCVKAHAVELCTLPSGFQTPASLTASNPALHRGERRVRAHIISHTFSRTTYRGASISSPTILPSSDAHATKASVSFLAYDVLRGLFHYRVSLLLPSAVSPHDSAPPTLSVSLVASRYMAMPYDHSTLRSGRPPRSGLTPGGRAFVSACVLGPAGMRGVWVERRRGSVRRAVVGFRAAFQDLDKLDEGQLESAGPTGEMRREGGGDADTDRDTEGSEQNWWEDPELQVIDGSTLHEVNSYDLRNDITHCAFSEATTQIVLGTRNGRIQLLETTLPGAAEPVMPILDDEA</sequence>
<name>A0A2H3JRA0_WOLCO</name>
<reference evidence="3 4" key="1">
    <citation type="journal article" date="2012" name="Science">
        <title>The Paleozoic origin of enzymatic lignin decomposition reconstructed from 31 fungal genomes.</title>
        <authorList>
            <person name="Floudas D."/>
            <person name="Binder M."/>
            <person name="Riley R."/>
            <person name="Barry K."/>
            <person name="Blanchette R.A."/>
            <person name="Henrissat B."/>
            <person name="Martinez A.T."/>
            <person name="Otillar R."/>
            <person name="Spatafora J.W."/>
            <person name="Yadav J.S."/>
            <person name="Aerts A."/>
            <person name="Benoit I."/>
            <person name="Boyd A."/>
            <person name="Carlson A."/>
            <person name="Copeland A."/>
            <person name="Coutinho P.M."/>
            <person name="de Vries R.P."/>
            <person name="Ferreira P."/>
            <person name="Findley K."/>
            <person name="Foster B."/>
            <person name="Gaskell J."/>
            <person name="Glotzer D."/>
            <person name="Gorecki P."/>
            <person name="Heitman J."/>
            <person name="Hesse C."/>
            <person name="Hori C."/>
            <person name="Igarashi K."/>
            <person name="Jurgens J.A."/>
            <person name="Kallen N."/>
            <person name="Kersten P."/>
            <person name="Kohler A."/>
            <person name="Kuees U."/>
            <person name="Kumar T.K.A."/>
            <person name="Kuo A."/>
            <person name="LaButti K."/>
            <person name="Larrondo L.F."/>
            <person name="Lindquist E."/>
            <person name="Ling A."/>
            <person name="Lombard V."/>
            <person name="Lucas S."/>
            <person name="Lundell T."/>
            <person name="Martin R."/>
            <person name="McLaughlin D.J."/>
            <person name="Morgenstern I."/>
            <person name="Morin E."/>
            <person name="Murat C."/>
            <person name="Nagy L.G."/>
            <person name="Nolan M."/>
            <person name="Ohm R.A."/>
            <person name="Patyshakuliyeva A."/>
            <person name="Rokas A."/>
            <person name="Ruiz-Duenas F.J."/>
            <person name="Sabat G."/>
            <person name="Salamov A."/>
            <person name="Samejima M."/>
            <person name="Schmutz J."/>
            <person name="Slot J.C."/>
            <person name="St John F."/>
            <person name="Stenlid J."/>
            <person name="Sun H."/>
            <person name="Sun S."/>
            <person name="Syed K."/>
            <person name="Tsang A."/>
            <person name="Wiebenga A."/>
            <person name="Young D."/>
            <person name="Pisabarro A."/>
            <person name="Eastwood D.C."/>
            <person name="Martin F."/>
            <person name="Cullen D."/>
            <person name="Grigoriev I.V."/>
            <person name="Hibbett D.S."/>
        </authorList>
    </citation>
    <scope>NUCLEOTIDE SEQUENCE [LARGE SCALE GENOMIC DNA]</scope>
    <source>
        <strain evidence="3 4">MD-104</strain>
    </source>
</reference>
<dbReference type="OMA" id="NDITHCA"/>
<feature type="compositionally biased region" description="Basic and acidic residues" evidence="1">
    <location>
        <begin position="270"/>
        <end position="286"/>
    </location>
</feature>